<dbReference type="InterPro" id="IPR048364">
    <property type="entry name" value="Hikeshi-like_C"/>
</dbReference>
<organism evidence="4 5">
    <name type="scientific">Geotrichum candidum</name>
    <name type="common">Oospora lactis</name>
    <name type="synonym">Dipodascus geotrichum</name>
    <dbReference type="NCBI Taxonomy" id="1173061"/>
    <lineage>
        <taxon>Eukaryota</taxon>
        <taxon>Fungi</taxon>
        <taxon>Dikarya</taxon>
        <taxon>Ascomycota</taxon>
        <taxon>Saccharomycotina</taxon>
        <taxon>Dipodascomycetes</taxon>
        <taxon>Dipodascales</taxon>
        <taxon>Dipodascaceae</taxon>
        <taxon>Geotrichum</taxon>
    </lineage>
</organism>
<gene>
    <name evidence="4" type="ORF">BN980_GECA22s01451g</name>
</gene>
<dbReference type="GO" id="GO:0005634">
    <property type="term" value="C:nucleus"/>
    <property type="evidence" value="ECO:0007669"/>
    <property type="project" value="TreeGrafter"/>
</dbReference>
<dbReference type="Pfam" id="PF21057">
    <property type="entry name" value="Hikeshi-like_C"/>
    <property type="match status" value="1"/>
</dbReference>
<feature type="domain" description="Hikeshi-like C-terminal" evidence="3">
    <location>
        <begin position="152"/>
        <end position="202"/>
    </location>
</feature>
<evidence type="ECO:0000259" key="2">
    <source>
        <dbReference type="Pfam" id="PF05603"/>
    </source>
</evidence>
<dbReference type="InterPro" id="IPR008493">
    <property type="entry name" value="Hikeshi-like_N"/>
</dbReference>
<evidence type="ECO:0000313" key="5">
    <source>
        <dbReference type="Proteomes" id="UP000242525"/>
    </source>
</evidence>
<dbReference type="Proteomes" id="UP000242525">
    <property type="component" value="Unassembled WGS sequence"/>
</dbReference>
<protein>
    <submittedName>
        <fullName evidence="4">Similar to Saccharomyces cerevisiae YOL032W OPI10 Protein with a possible role in phospholipid biosynthesis</fullName>
    </submittedName>
</protein>
<dbReference type="GO" id="GO:0005829">
    <property type="term" value="C:cytosol"/>
    <property type="evidence" value="ECO:0007669"/>
    <property type="project" value="TreeGrafter"/>
</dbReference>
<dbReference type="GO" id="GO:0006606">
    <property type="term" value="P:protein import into nucleus"/>
    <property type="evidence" value="ECO:0007669"/>
    <property type="project" value="TreeGrafter"/>
</dbReference>
<keyword evidence="5" id="KW-1185">Reference proteome</keyword>
<dbReference type="Pfam" id="PF05603">
    <property type="entry name" value="Hikeshi-like_N"/>
    <property type="match status" value="1"/>
</dbReference>
<proteinExistence type="inferred from homology"/>
<dbReference type="AlphaFoldDB" id="A0A0J9XKD7"/>
<dbReference type="InterPro" id="IPR031318">
    <property type="entry name" value="OPI10"/>
</dbReference>
<comment type="similarity">
    <text evidence="1">Belongs to the OPI10 family.</text>
</comment>
<reference evidence="4" key="1">
    <citation type="submission" date="2014-03" db="EMBL/GenBank/DDBJ databases">
        <authorList>
            <person name="Casaregola S."/>
        </authorList>
    </citation>
    <scope>NUCLEOTIDE SEQUENCE [LARGE SCALE GENOMIC DNA]</scope>
    <source>
        <strain evidence="4">CLIB 918</strain>
    </source>
</reference>
<name>A0A0J9XKD7_GEOCN</name>
<dbReference type="PANTHER" id="PTHR12925:SF0">
    <property type="entry name" value="PROTEIN HIKESHI"/>
    <property type="match status" value="1"/>
</dbReference>
<evidence type="ECO:0000313" key="4">
    <source>
        <dbReference type="EMBL" id="CDO57541.1"/>
    </source>
</evidence>
<comment type="caution">
    <text evidence="4">The sequence shown here is derived from an EMBL/GenBank/DDBJ whole genome shotgun (WGS) entry which is preliminary data.</text>
</comment>
<evidence type="ECO:0000256" key="1">
    <source>
        <dbReference type="ARBA" id="ARBA00006623"/>
    </source>
</evidence>
<dbReference type="PANTHER" id="PTHR12925">
    <property type="entry name" value="HIKESHI FAMILY MEMBER"/>
    <property type="match status" value="1"/>
</dbReference>
<dbReference type="STRING" id="1173061.A0A0J9XKD7"/>
<evidence type="ECO:0000259" key="3">
    <source>
        <dbReference type="Pfam" id="PF21057"/>
    </source>
</evidence>
<dbReference type="GO" id="GO:0061608">
    <property type="term" value="F:nuclear import signal receptor activity"/>
    <property type="evidence" value="ECO:0007669"/>
    <property type="project" value="TreeGrafter"/>
</dbReference>
<feature type="domain" description="Hikeshi-like N-terminal" evidence="2">
    <location>
        <begin position="5"/>
        <end position="134"/>
    </location>
</feature>
<dbReference type="EMBL" id="CCBN010000022">
    <property type="protein sequence ID" value="CDO57541.1"/>
    <property type="molecule type" value="Genomic_DNA"/>
</dbReference>
<dbReference type="OrthoDB" id="10248398at2759"/>
<accession>A0A0J9XKD7</accession>
<sequence length="207" mass="22919">MFGIVCAGRQMELADQIDTRQFVKTIINADNVNHLVVFLIPPNELNPNAAASVYFQLPGAEFQLLGALTQDKPSAIFKINHSKSNYIAPSSADLDAMDEDDVTSPFYGGYKINVGISLEPLADVQNQLQQLREQHQQLVPARTSASSLPPDSIALLANKIVQNAYNFLAGFTGNDGKVPMRVFDDWWTKFKSRLSSDPRFLESLCNN</sequence>